<evidence type="ECO:0000256" key="1">
    <source>
        <dbReference type="SAM" id="SignalP"/>
    </source>
</evidence>
<gene>
    <name evidence="2" type="ORF">BN59_02427</name>
</gene>
<dbReference type="AlphaFoldDB" id="A0A078KUJ2"/>
<dbReference type="STRING" id="1034943.BN59_02427"/>
<name>A0A078KUJ2_9GAMM</name>
<dbReference type="RefSeq" id="WP_043874665.1">
    <property type="nucleotide sequence ID" value="NZ_CCVW01000003.1"/>
</dbReference>
<dbReference type="Pfam" id="PF08238">
    <property type="entry name" value="Sel1"/>
    <property type="match status" value="1"/>
</dbReference>
<dbReference type="SMART" id="SM00671">
    <property type="entry name" value="SEL1"/>
    <property type="match status" value="1"/>
</dbReference>
<evidence type="ECO:0000313" key="3">
    <source>
        <dbReference type="Proteomes" id="UP000044071"/>
    </source>
</evidence>
<dbReference type="OrthoDB" id="8561742at2"/>
<dbReference type="InterPro" id="IPR006597">
    <property type="entry name" value="Sel1-like"/>
</dbReference>
<keyword evidence="1" id="KW-0732">Signal</keyword>
<dbReference type="eggNOG" id="COG0790">
    <property type="taxonomic scope" value="Bacteria"/>
</dbReference>
<dbReference type="SUPFAM" id="SSF81901">
    <property type="entry name" value="HCP-like"/>
    <property type="match status" value="1"/>
</dbReference>
<keyword evidence="3" id="KW-1185">Reference proteome</keyword>
<proteinExistence type="predicted"/>
<feature type="signal peptide" evidence="1">
    <location>
        <begin position="1"/>
        <end position="19"/>
    </location>
</feature>
<protein>
    <submittedName>
        <fullName evidence="2">Sel1 repeat</fullName>
    </submittedName>
</protein>
<dbReference type="InterPro" id="IPR011990">
    <property type="entry name" value="TPR-like_helical_dom_sf"/>
</dbReference>
<sequence>MRFVLQLILLIALTLSETACINRANLTEGIICFRAQHYRQAFIRLKPEADKGQPDAEYAVGYMYYYGHGVIEDRKQARYWIKRAAVAGQPDAIQALKILKRRPRTVTRDPFDPLIYQSSRE</sequence>
<organism evidence="2 3">
    <name type="scientific">Legionella massiliensis</name>
    <dbReference type="NCBI Taxonomy" id="1034943"/>
    <lineage>
        <taxon>Bacteria</taxon>
        <taxon>Pseudomonadati</taxon>
        <taxon>Pseudomonadota</taxon>
        <taxon>Gammaproteobacteria</taxon>
        <taxon>Legionellales</taxon>
        <taxon>Legionellaceae</taxon>
        <taxon>Legionella</taxon>
    </lineage>
</organism>
<dbReference type="EMBL" id="CCSB01000003">
    <property type="protein sequence ID" value="CDZ78120.1"/>
    <property type="molecule type" value="Genomic_DNA"/>
</dbReference>
<reference evidence="2 3" key="1">
    <citation type="submission" date="2014-06" db="EMBL/GenBank/DDBJ databases">
        <authorList>
            <person name="Urmite Genomes Urmite Genomes"/>
        </authorList>
    </citation>
    <scope>NUCLEOTIDE SEQUENCE [LARGE SCALE GENOMIC DNA]</scope>
</reference>
<evidence type="ECO:0000313" key="2">
    <source>
        <dbReference type="EMBL" id="CDZ78120.1"/>
    </source>
</evidence>
<dbReference type="Gene3D" id="1.25.40.10">
    <property type="entry name" value="Tetratricopeptide repeat domain"/>
    <property type="match status" value="1"/>
</dbReference>
<feature type="chain" id="PRO_5009744010" evidence="1">
    <location>
        <begin position="20"/>
        <end position="121"/>
    </location>
</feature>
<accession>A0A078KUJ2</accession>
<dbReference type="Proteomes" id="UP000044071">
    <property type="component" value="Unassembled WGS sequence"/>
</dbReference>